<dbReference type="STRING" id="420778.A0A1S8BL04"/>
<proteinExistence type="inferred from homology"/>
<feature type="signal peptide" evidence="5">
    <location>
        <begin position="1"/>
        <end position="22"/>
    </location>
</feature>
<organism evidence="7 8">
    <name type="scientific">Diplodia seriata</name>
    <dbReference type="NCBI Taxonomy" id="420778"/>
    <lineage>
        <taxon>Eukaryota</taxon>
        <taxon>Fungi</taxon>
        <taxon>Dikarya</taxon>
        <taxon>Ascomycota</taxon>
        <taxon>Pezizomycotina</taxon>
        <taxon>Dothideomycetes</taxon>
        <taxon>Dothideomycetes incertae sedis</taxon>
        <taxon>Botryosphaeriales</taxon>
        <taxon>Botryosphaeriaceae</taxon>
        <taxon>Diplodia</taxon>
    </lineage>
</organism>
<feature type="domain" description="FAD-binding PCMH-type" evidence="6">
    <location>
        <begin position="63"/>
        <end position="232"/>
    </location>
</feature>
<protein>
    <submittedName>
        <fullName evidence="7">Bifunctional solanapyrone synthase</fullName>
    </submittedName>
</protein>
<dbReference type="Gene3D" id="3.30.465.10">
    <property type="match status" value="1"/>
</dbReference>
<dbReference type="InterPro" id="IPR050416">
    <property type="entry name" value="FAD-linked_Oxidoreductase"/>
</dbReference>
<dbReference type="PANTHER" id="PTHR42973">
    <property type="entry name" value="BINDING OXIDOREDUCTASE, PUTATIVE (AFU_ORTHOLOGUE AFUA_1G17690)-RELATED"/>
    <property type="match status" value="1"/>
</dbReference>
<dbReference type="InterPro" id="IPR006094">
    <property type="entry name" value="Oxid_FAD_bind_N"/>
</dbReference>
<sequence>MLPPRSPLLAVLALTGLPFANADSSTASDACDQISSKISGASDIIQALNPDFLPDIHHWYLSSSQIPECVLEPGSADDLATAMKIIASTRSPFAVKSGGHASIPGFSSTEGVHISLKRMNQVVLSEDKSTVELGMGLTWADVYEELDGTGYNVVGGRVAGPGLGGFTLGGGYSWKTNQHGLTCDTVKSFTLVLPNGTITRVDSKQPDLFFALKGGLNRFGVVASAEFYTHPQPPQVYGGVAIYGNDEIDAVLNATEQFDSQNVDPKAQIITTISGSTTGTTSMVLFFYDGPERPESFAPFDNIASTISHTKTQSFVDFVKGFPANYLPQARGTFHTLSTSKLTPGFLNAVRNETDTLGKIMAEHSGYSVGYDIEPFLKTWGDNATESAYPHANSPLPLNLDFAWLSSDDDEFWYDTMRSSVNRLKEVAQQEGIYSPSDFTVYPNYAIANTPAEELYGIKNAARLRSIRSQVDPDGVMELAGGFSI</sequence>
<evidence type="ECO:0000256" key="2">
    <source>
        <dbReference type="ARBA" id="ARBA00022630"/>
    </source>
</evidence>
<reference evidence="7 8" key="1">
    <citation type="submission" date="2017-01" db="EMBL/GenBank/DDBJ databases">
        <title>Draft genome sequence of Diplodia seriata F98.1, a fungal species involved in grapevine trunk diseases.</title>
        <authorList>
            <person name="Robert-Siegwald G."/>
            <person name="Vallet J."/>
            <person name="Abou-Mansour E."/>
            <person name="Xu J."/>
            <person name="Rey P."/>
            <person name="Bertsch C."/>
            <person name="Rego C."/>
            <person name="Larignon P."/>
            <person name="Fontaine F."/>
            <person name="Lebrun M.-H."/>
        </authorList>
    </citation>
    <scope>NUCLEOTIDE SEQUENCE [LARGE SCALE GENOMIC DNA]</scope>
    <source>
        <strain evidence="7 8">F98.1</strain>
    </source>
</reference>
<evidence type="ECO:0000256" key="1">
    <source>
        <dbReference type="ARBA" id="ARBA00005466"/>
    </source>
</evidence>
<comment type="caution">
    <text evidence="7">The sequence shown here is derived from an EMBL/GenBank/DDBJ whole genome shotgun (WGS) entry which is preliminary data.</text>
</comment>
<comment type="similarity">
    <text evidence="1">Belongs to the oxygen-dependent FAD-linked oxidoreductase family.</text>
</comment>
<dbReference type="InterPro" id="IPR016166">
    <property type="entry name" value="FAD-bd_PCMH"/>
</dbReference>
<keyword evidence="4" id="KW-0560">Oxidoreductase</keyword>
<evidence type="ECO:0000313" key="7">
    <source>
        <dbReference type="EMBL" id="OMP88230.1"/>
    </source>
</evidence>
<dbReference type="AlphaFoldDB" id="A0A1S8BL04"/>
<evidence type="ECO:0000256" key="3">
    <source>
        <dbReference type="ARBA" id="ARBA00022827"/>
    </source>
</evidence>
<dbReference type="GO" id="GO:0016491">
    <property type="term" value="F:oxidoreductase activity"/>
    <property type="evidence" value="ECO:0007669"/>
    <property type="project" value="UniProtKB-KW"/>
</dbReference>
<evidence type="ECO:0000256" key="4">
    <source>
        <dbReference type="ARBA" id="ARBA00023002"/>
    </source>
</evidence>
<dbReference type="GO" id="GO:0071949">
    <property type="term" value="F:FAD binding"/>
    <property type="evidence" value="ECO:0007669"/>
    <property type="project" value="InterPro"/>
</dbReference>
<keyword evidence="5" id="KW-0732">Signal</keyword>
<evidence type="ECO:0000259" key="6">
    <source>
        <dbReference type="PROSITE" id="PS51387"/>
    </source>
</evidence>
<dbReference type="PANTHER" id="PTHR42973:SF13">
    <property type="entry name" value="FAD-BINDING PCMH-TYPE DOMAIN-CONTAINING PROTEIN"/>
    <property type="match status" value="1"/>
</dbReference>
<dbReference type="EMBL" id="MSZU01000075">
    <property type="protein sequence ID" value="OMP88230.1"/>
    <property type="molecule type" value="Genomic_DNA"/>
</dbReference>
<dbReference type="SUPFAM" id="SSF56176">
    <property type="entry name" value="FAD-binding/transporter-associated domain-like"/>
    <property type="match status" value="1"/>
</dbReference>
<evidence type="ECO:0000313" key="8">
    <source>
        <dbReference type="Proteomes" id="UP000190776"/>
    </source>
</evidence>
<dbReference type="PROSITE" id="PS51387">
    <property type="entry name" value="FAD_PCMH"/>
    <property type="match status" value="1"/>
</dbReference>
<evidence type="ECO:0000256" key="5">
    <source>
        <dbReference type="SAM" id="SignalP"/>
    </source>
</evidence>
<keyword evidence="2" id="KW-0285">Flavoprotein</keyword>
<name>A0A1S8BL04_9PEZI</name>
<gene>
    <name evidence="7" type="ORF">BK809_0002987</name>
</gene>
<dbReference type="Gene3D" id="3.40.462.20">
    <property type="match status" value="1"/>
</dbReference>
<feature type="chain" id="PRO_5012300681" evidence="5">
    <location>
        <begin position="23"/>
        <end position="485"/>
    </location>
</feature>
<dbReference type="OrthoDB" id="2151789at2759"/>
<keyword evidence="3" id="KW-0274">FAD</keyword>
<dbReference type="InterPro" id="IPR036318">
    <property type="entry name" value="FAD-bd_PCMH-like_sf"/>
</dbReference>
<dbReference type="Pfam" id="PF01565">
    <property type="entry name" value="FAD_binding_4"/>
    <property type="match status" value="1"/>
</dbReference>
<dbReference type="Proteomes" id="UP000190776">
    <property type="component" value="Unassembled WGS sequence"/>
</dbReference>
<dbReference type="InterPro" id="IPR016169">
    <property type="entry name" value="FAD-bd_PCMH_sub2"/>
</dbReference>
<accession>A0A1S8BL04</accession>